<dbReference type="PANTHER" id="PTHR11206">
    <property type="entry name" value="MULTIDRUG RESISTANCE PROTEIN"/>
    <property type="match status" value="1"/>
</dbReference>
<dbReference type="Proteomes" id="UP000813463">
    <property type="component" value="Chromosome 5"/>
</dbReference>
<reference evidence="3" key="2">
    <citation type="submission" date="2025-08" db="UniProtKB">
        <authorList>
            <consortium name="RefSeq"/>
        </authorList>
    </citation>
    <scope>IDENTIFICATION</scope>
    <source>
        <tissue evidence="3">Leaf</tissue>
    </source>
</reference>
<dbReference type="RefSeq" id="XP_056685807.1">
    <property type="nucleotide sequence ID" value="XM_056829829.1"/>
</dbReference>
<keyword evidence="2" id="KW-1185">Reference proteome</keyword>
<proteinExistence type="predicted"/>
<evidence type="ECO:0000256" key="1">
    <source>
        <dbReference type="SAM" id="Phobius"/>
    </source>
</evidence>
<name>A0ABM3QR21_SPIOL</name>
<evidence type="ECO:0000313" key="2">
    <source>
        <dbReference type="Proteomes" id="UP000813463"/>
    </source>
</evidence>
<organism evidence="2 3">
    <name type="scientific">Spinacia oleracea</name>
    <name type="common">Spinach</name>
    <dbReference type="NCBI Taxonomy" id="3562"/>
    <lineage>
        <taxon>Eukaryota</taxon>
        <taxon>Viridiplantae</taxon>
        <taxon>Streptophyta</taxon>
        <taxon>Embryophyta</taxon>
        <taxon>Tracheophyta</taxon>
        <taxon>Spermatophyta</taxon>
        <taxon>Magnoliopsida</taxon>
        <taxon>eudicotyledons</taxon>
        <taxon>Gunneridae</taxon>
        <taxon>Pentapetalae</taxon>
        <taxon>Caryophyllales</taxon>
        <taxon>Chenopodiaceae</taxon>
        <taxon>Chenopodioideae</taxon>
        <taxon>Anserineae</taxon>
        <taxon>Spinacia</taxon>
    </lineage>
</organism>
<protein>
    <submittedName>
        <fullName evidence="3">Protein DETOXIFICATION 34-like</fullName>
    </submittedName>
</protein>
<evidence type="ECO:0000313" key="3">
    <source>
        <dbReference type="RefSeq" id="XP_056685807.1"/>
    </source>
</evidence>
<keyword evidence="1" id="KW-0812">Transmembrane</keyword>
<accession>A0ABM3QR21</accession>
<dbReference type="GeneID" id="110780152"/>
<feature type="transmembrane region" description="Helical" evidence="1">
    <location>
        <begin position="105"/>
        <end position="137"/>
    </location>
</feature>
<keyword evidence="1" id="KW-1133">Transmembrane helix</keyword>
<sequence>MKSSAAAARIGDVAAAALIGAADAALICCLHARSAAAALVLICYTMNLNGWEGMLFIGINAAIGVRVSNELGSGNARAAKYSVIVIVSQSLYIESKDMQNVVAHLAYLLGITMVLNSVQPVISGSSIILLIIGVAVGGGWQALVAYVNLFSYYVIGLPLGYFLGYKTPLGVEGVVLQYAWYLDRNDNRN</sequence>
<keyword evidence="1" id="KW-0472">Membrane</keyword>
<gene>
    <name evidence="3" type="primary">LOC110780152</name>
</gene>
<reference evidence="2" key="1">
    <citation type="journal article" date="2021" name="Nat. Commun.">
        <title>Genomic analyses provide insights into spinach domestication and the genetic basis of agronomic traits.</title>
        <authorList>
            <person name="Cai X."/>
            <person name="Sun X."/>
            <person name="Xu C."/>
            <person name="Sun H."/>
            <person name="Wang X."/>
            <person name="Ge C."/>
            <person name="Zhang Z."/>
            <person name="Wang Q."/>
            <person name="Fei Z."/>
            <person name="Jiao C."/>
            <person name="Wang Q."/>
        </authorList>
    </citation>
    <scope>NUCLEOTIDE SEQUENCE [LARGE SCALE GENOMIC DNA]</scope>
    <source>
        <strain evidence="2">cv. Varoflay</strain>
    </source>
</reference>